<reference evidence="2 3" key="1">
    <citation type="journal article" date="2014" name="Int. J. Syst. Evol. Microbiol.">
        <title>Ramlibacter solisilvae sp. nov., isolated from forest soil, and emended description of the genus Ramlibacter.</title>
        <authorList>
            <person name="Lee H.J."/>
            <person name="Lee S.H."/>
            <person name="Lee S.S."/>
            <person name="Lee J.S."/>
            <person name="Kim Y."/>
            <person name="Kim S.C."/>
            <person name="Jeon C.O."/>
        </authorList>
    </citation>
    <scope>NUCLEOTIDE SEQUENCE [LARGE SCALE GENOMIC DNA]</scope>
    <source>
        <strain evidence="2 3">5-10</strain>
    </source>
</reference>
<dbReference type="PROSITE" id="PS51819">
    <property type="entry name" value="VOC"/>
    <property type="match status" value="1"/>
</dbReference>
<dbReference type="Gene3D" id="3.10.180.10">
    <property type="entry name" value="2,3-Dihydroxybiphenyl 1,2-Dioxygenase, domain 1"/>
    <property type="match status" value="1"/>
</dbReference>
<dbReference type="Pfam" id="PF00903">
    <property type="entry name" value="Glyoxalase"/>
    <property type="match status" value="1"/>
</dbReference>
<gene>
    <name evidence="2" type="ORF">UC35_04840</name>
</gene>
<dbReference type="AlphaFoldDB" id="A0A127JZ44"/>
<evidence type="ECO:0000313" key="2">
    <source>
        <dbReference type="EMBL" id="AMO25256.1"/>
    </source>
</evidence>
<protein>
    <recommendedName>
        <fullName evidence="1">VOC domain-containing protein</fullName>
    </recommendedName>
</protein>
<name>A0A127JZ44_9BURK</name>
<evidence type="ECO:0000313" key="3">
    <source>
        <dbReference type="Proteomes" id="UP000070433"/>
    </source>
</evidence>
<dbReference type="Proteomes" id="UP000070433">
    <property type="component" value="Chromosome"/>
</dbReference>
<sequence>MLQEFPMYAYIPAKDLARARQFYETKLGLKPKEEVNGGVVYEFSRGTACFLYPTPNAGTSKASQAFWSVDDVDRLIEALKAKGVVFEDYDLPGEKSKAGAISAGGAKAAWFKDSEGNIMALIQQL</sequence>
<organism evidence="2 3">
    <name type="scientific">Ramlibacter tataouinensis</name>
    <dbReference type="NCBI Taxonomy" id="94132"/>
    <lineage>
        <taxon>Bacteria</taxon>
        <taxon>Pseudomonadati</taxon>
        <taxon>Pseudomonadota</taxon>
        <taxon>Betaproteobacteria</taxon>
        <taxon>Burkholderiales</taxon>
        <taxon>Comamonadaceae</taxon>
        <taxon>Ramlibacter</taxon>
    </lineage>
</organism>
<keyword evidence="3" id="KW-1185">Reference proteome</keyword>
<accession>A0A127JZ44</accession>
<dbReference type="EMBL" id="CP010951">
    <property type="protein sequence ID" value="AMO25256.1"/>
    <property type="molecule type" value="Genomic_DNA"/>
</dbReference>
<dbReference type="PATRIC" id="fig|94132.3.peg.970"/>
<dbReference type="SUPFAM" id="SSF54593">
    <property type="entry name" value="Glyoxalase/Bleomycin resistance protein/Dihydroxybiphenyl dioxygenase"/>
    <property type="match status" value="1"/>
</dbReference>
<dbReference type="InterPro" id="IPR029068">
    <property type="entry name" value="Glyas_Bleomycin-R_OHBP_Dase"/>
</dbReference>
<proteinExistence type="predicted"/>
<dbReference type="InterPro" id="IPR037523">
    <property type="entry name" value="VOC_core"/>
</dbReference>
<evidence type="ECO:0000259" key="1">
    <source>
        <dbReference type="PROSITE" id="PS51819"/>
    </source>
</evidence>
<feature type="domain" description="VOC" evidence="1">
    <location>
        <begin position="4"/>
        <end position="124"/>
    </location>
</feature>
<dbReference type="InterPro" id="IPR004360">
    <property type="entry name" value="Glyas_Fos-R_dOase_dom"/>
</dbReference>